<dbReference type="EMBL" id="KV441408">
    <property type="protein sequence ID" value="OAF55636.1"/>
    <property type="molecule type" value="Genomic_DNA"/>
</dbReference>
<gene>
    <name evidence="1" type="ORF">VC83_07583</name>
</gene>
<name>A0A177A0D2_9PEZI</name>
<dbReference type="Proteomes" id="UP000077154">
    <property type="component" value="Unassembled WGS sequence"/>
</dbReference>
<dbReference type="PANTHER" id="PTHR37535:SF4">
    <property type="entry name" value="FLUG DOMAIN-CONTAINING PROTEIN"/>
    <property type="match status" value="1"/>
</dbReference>
<dbReference type="AlphaFoldDB" id="A0A177A0D2"/>
<organism evidence="1">
    <name type="scientific">Pseudogymnoascus destructans</name>
    <dbReference type="NCBI Taxonomy" id="655981"/>
    <lineage>
        <taxon>Eukaryota</taxon>
        <taxon>Fungi</taxon>
        <taxon>Dikarya</taxon>
        <taxon>Ascomycota</taxon>
        <taxon>Pezizomycotina</taxon>
        <taxon>Leotiomycetes</taxon>
        <taxon>Thelebolales</taxon>
        <taxon>Thelebolaceae</taxon>
        <taxon>Pseudogymnoascus</taxon>
    </lineage>
</organism>
<evidence type="ECO:0000313" key="1">
    <source>
        <dbReference type="EMBL" id="OAF55636.1"/>
    </source>
</evidence>
<proteinExistence type="predicted"/>
<dbReference type="GeneID" id="36290628"/>
<dbReference type="VEuPathDB" id="FungiDB:GMDG_04487"/>
<dbReference type="OrthoDB" id="4485682at2759"/>
<sequence length="215" mass="24735">MADAKDGNSGGDHSSGEYSGVVQHAQIARLTPAFDMDPLHEQQYFDAFIFVLNFVNQSQRPNAQLDTTKALKLSMMTQQLLLKMSMLLRLKCNLDVIRGKFERFCHDEHLGDCRSVIKDCSRGTMISFTQHMYDKGRVSKRGAMTQYRAQFGMLYNKENGRLIDTNDRKEVLKYVDTLPLDRTVKSKPVLRVDNLLLLLNCHWACDKSVYCMERQ</sequence>
<dbReference type="PANTHER" id="PTHR37535">
    <property type="entry name" value="FLUG DOMAIN PROTEIN"/>
    <property type="match status" value="1"/>
</dbReference>
<dbReference type="RefSeq" id="XP_024320936.1">
    <property type="nucleotide sequence ID" value="XM_024471150.1"/>
</dbReference>
<reference evidence="1" key="1">
    <citation type="submission" date="2016-03" db="EMBL/GenBank/DDBJ databases">
        <title>Updated assembly of Pseudogymnoascus destructans, the fungus causing white-nose syndrome of bats.</title>
        <authorList>
            <person name="Palmer J.M."/>
            <person name="Drees K.P."/>
            <person name="Foster J.T."/>
            <person name="Lindner D.L."/>
        </authorList>
    </citation>
    <scope>NUCLEOTIDE SEQUENCE [LARGE SCALE GENOMIC DNA]</scope>
    <source>
        <strain evidence="1">20631-21</strain>
    </source>
</reference>
<protein>
    <submittedName>
        <fullName evidence="1">Uncharacterized protein</fullName>
    </submittedName>
</protein>
<accession>A0A177A0D2</accession>